<dbReference type="InterPro" id="IPR023352">
    <property type="entry name" value="MAPEG-like_dom_sf"/>
</dbReference>
<comment type="subcellular location">
    <subcellularLocation>
        <location evidence="1">Membrane</location>
    </subcellularLocation>
</comment>
<evidence type="ECO:0000313" key="6">
    <source>
        <dbReference type="EMBL" id="KAK9841188.1"/>
    </source>
</evidence>
<protein>
    <recommendedName>
        <fullName evidence="8">Glutathione transferase</fullName>
    </recommendedName>
</protein>
<evidence type="ECO:0000256" key="2">
    <source>
        <dbReference type="ARBA" id="ARBA00022692"/>
    </source>
</evidence>
<gene>
    <name evidence="6" type="ORF">WJX74_001604</name>
</gene>
<dbReference type="PANTHER" id="PTHR35814">
    <property type="match status" value="1"/>
</dbReference>
<evidence type="ECO:0000256" key="5">
    <source>
        <dbReference type="SAM" id="Phobius"/>
    </source>
</evidence>
<evidence type="ECO:0000313" key="7">
    <source>
        <dbReference type="Proteomes" id="UP001438707"/>
    </source>
</evidence>
<accession>A0AAW1S6S2</accession>
<evidence type="ECO:0000256" key="1">
    <source>
        <dbReference type="ARBA" id="ARBA00004370"/>
    </source>
</evidence>
<keyword evidence="7" id="KW-1185">Reference proteome</keyword>
<reference evidence="6 7" key="1">
    <citation type="journal article" date="2024" name="Nat. Commun.">
        <title>Phylogenomics reveals the evolutionary origins of lichenization in chlorophyte algae.</title>
        <authorList>
            <person name="Puginier C."/>
            <person name="Libourel C."/>
            <person name="Otte J."/>
            <person name="Skaloud P."/>
            <person name="Haon M."/>
            <person name="Grisel S."/>
            <person name="Petersen M."/>
            <person name="Berrin J.G."/>
            <person name="Delaux P.M."/>
            <person name="Dal Grande F."/>
            <person name="Keller J."/>
        </authorList>
    </citation>
    <scope>NUCLEOTIDE SEQUENCE [LARGE SCALE GENOMIC DNA]</scope>
    <source>
        <strain evidence="6 7">SAG 2145</strain>
    </source>
</reference>
<dbReference type="AlphaFoldDB" id="A0AAW1S6S2"/>
<comment type="caution">
    <text evidence="6">The sequence shown here is derived from an EMBL/GenBank/DDBJ whole genome shotgun (WGS) entry which is preliminary data.</text>
</comment>
<dbReference type="Proteomes" id="UP001438707">
    <property type="component" value="Unassembled WGS sequence"/>
</dbReference>
<sequence length="168" mass="18644">MALPLTCLYGGLNVALYALTAALFAFDVRFRYWILHGDGGDNSKLSAEQKALAQRRKGAQANYAEYQPYGIFLLFLLEVNSLLSTNLLHGFGIAWTVLRVLHFFQLYGWIGPIQFRKYGWIGTELLLLGGSAIVVYFGITNVTSGSSSVQEAAYSRIMDYADAAKKEL</sequence>
<dbReference type="SUPFAM" id="SSF161084">
    <property type="entry name" value="MAPEG domain-like"/>
    <property type="match status" value="1"/>
</dbReference>
<keyword evidence="3 5" id="KW-1133">Transmembrane helix</keyword>
<keyword evidence="4 5" id="KW-0472">Membrane</keyword>
<name>A0AAW1S6S2_9CHLO</name>
<dbReference type="EMBL" id="JALJOS010000003">
    <property type="protein sequence ID" value="KAK9841188.1"/>
    <property type="molecule type" value="Genomic_DNA"/>
</dbReference>
<keyword evidence="2 5" id="KW-0812">Transmembrane</keyword>
<feature type="transmembrane region" description="Helical" evidence="5">
    <location>
        <begin position="118"/>
        <end position="139"/>
    </location>
</feature>
<dbReference type="InterPro" id="IPR001129">
    <property type="entry name" value="Membr-assoc_MAPEG"/>
</dbReference>
<organism evidence="6 7">
    <name type="scientific">Apatococcus lobatus</name>
    <dbReference type="NCBI Taxonomy" id="904363"/>
    <lineage>
        <taxon>Eukaryota</taxon>
        <taxon>Viridiplantae</taxon>
        <taxon>Chlorophyta</taxon>
        <taxon>core chlorophytes</taxon>
        <taxon>Trebouxiophyceae</taxon>
        <taxon>Chlorellales</taxon>
        <taxon>Chlorellaceae</taxon>
        <taxon>Apatococcus</taxon>
    </lineage>
</organism>
<dbReference type="PANTHER" id="PTHR35814:SF1">
    <property type="entry name" value="GLUTATHIONE S-TRANSFERASE-RELATED"/>
    <property type="match status" value="1"/>
</dbReference>
<dbReference type="GO" id="GO:0016020">
    <property type="term" value="C:membrane"/>
    <property type="evidence" value="ECO:0007669"/>
    <property type="project" value="UniProtKB-SubCell"/>
</dbReference>
<feature type="transmembrane region" description="Helical" evidence="5">
    <location>
        <begin position="7"/>
        <end position="26"/>
    </location>
</feature>
<evidence type="ECO:0000256" key="3">
    <source>
        <dbReference type="ARBA" id="ARBA00022989"/>
    </source>
</evidence>
<evidence type="ECO:0000256" key="4">
    <source>
        <dbReference type="ARBA" id="ARBA00023136"/>
    </source>
</evidence>
<dbReference type="Pfam" id="PF01124">
    <property type="entry name" value="MAPEG"/>
    <property type="match status" value="1"/>
</dbReference>
<dbReference type="Gene3D" id="1.20.120.550">
    <property type="entry name" value="Membrane associated eicosanoid/glutathione metabolism-like domain"/>
    <property type="match status" value="1"/>
</dbReference>
<evidence type="ECO:0008006" key="8">
    <source>
        <dbReference type="Google" id="ProtNLM"/>
    </source>
</evidence>
<proteinExistence type="predicted"/>